<dbReference type="GO" id="GO:0003941">
    <property type="term" value="F:L-serine ammonia-lyase activity"/>
    <property type="evidence" value="ECO:0007669"/>
    <property type="project" value="TreeGrafter"/>
</dbReference>
<keyword evidence="3" id="KW-0456">Lyase</keyword>
<evidence type="ECO:0000256" key="3">
    <source>
        <dbReference type="ARBA" id="ARBA00023239"/>
    </source>
</evidence>
<evidence type="ECO:0000313" key="5">
    <source>
        <dbReference type="EMBL" id="KAF2108870.1"/>
    </source>
</evidence>
<evidence type="ECO:0000256" key="1">
    <source>
        <dbReference type="ARBA" id="ARBA00001933"/>
    </source>
</evidence>
<dbReference type="InterPro" id="IPR050147">
    <property type="entry name" value="Ser/Thr_Dehydratase"/>
</dbReference>
<dbReference type="Pfam" id="PF00291">
    <property type="entry name" value="PALP"/>
    <property type="match status" value="1"/>
</dbReference>
<evidence type="ECO:0000256" key="2">
    <source>
        <dbReference type="ARBA" id="ARBA00022898"/>
    </source>
</evidence>
<sequence>IGSYIKRIMPHVKIIGVVTSGSNAMLQSLALGRRVRLSHVNKFADGVAVKVVGKETFRICREVVDQMIEVATEAKCEAIRDVYEETRVILEPAGALALAGLKVYARATSTDPGSTRALVAVASGANMDFDGLKYVAKHAAAHSGECP</sequence>
<dbReference type="Proteomes" id="UP000799770">
    <property type="component" value="Unassembled WGS sequence"/>
</dbReference>
<dbReference type="PANTHER" id="PTHR48078">
    <property type="entry name" value="THREONINE DEHYDRATASE, MITOCHONDRIAL-RELATED"/>
    <property type="match status" value="1"/>
</dbReference>
<name>A0A6A5YPF4_9PLEO</name>
<accession>A0A6A5YPF4</accession>
<feature type="domain" description="Tryptophan synthase beta chain-like PALP" evidence="4">
    <location>
        <begin position="1"/>
        <end position="114"/>
    </location>
</feature>
<gene>
    <name evidence="5" type="ORF">BDV96DRAFT_503738</name>
</gene>
<proteinExistence type="predicted"/>
<comment type="cofactor">
    <cofactor evidence="1">
        <name>pyridoxal 5'-phosphate</name>
        <dbReference type="ChEBI" id="CHEBI:597326"/>
    </cofactor>
</comment>
<reference evidence="5" key="1">
    <citation type="journal article" date="2020" name="Stud. Mycol.">
        <title>101 Dothideomycetes genomes: a test case for predicting lifestyles and emergence of pathogens.</title>
        <authorList>
            <person name="Haridas S."/>
            <person name="Albert R."/>
            <person name="Binder M."/>
            <person name="Bloem J."/>
            <person name="Labutti K."/>
            <person name="Salamov A."/>
            <person name="Andreopoulos B."/>
            <person name="Baker S."/>
            <person name="Barry K."/>
            <person name="Bills G."/>
            <person name="Bluhm B."/>
            <person name="Cannon C."/>
            <person name="Castanera R."/>
            <person name="Culley D."/>
            <person name="Daum C."/>
            <person name="Ezra D."/>
            <person name="Gonzalez J."/>
            <person name="Henrissat B."/>
            <person name="Kuo A."/>
            <person name="Liang C."/>
            <person name="Lipzen A."/>
            <person name="Lutzoni F."/>
            <person name="Magnuson J."/>
            <person name="Mondo S."/>
            <person name="Nolan M."/>
            <person name="Ohm R."/>
            <person name="Pangilinan J."/>
            <person name="Park H.-J."/>
            <person name="Ramirez L."/>
            <person name="Alfaro M."/>
            <person name="Sun H."/>
            <person name="Tritt A."/>
            <person name="Yoshinaga Y."/>
            <person name="Zwiers L.-H."/>
            <person name="Turgeon B."/>
            <person name="Goodwin S."/>
            <person name="Spatafora J."/>
            <person name="Crous P."/>
            <person name="Grigoriev I."/>
        </authorList>
    </citation>
    <scope>NUCLEOTIDE SEQUENCE</scope>
    <source>
        <strain evidence="5">CBS 627.86</strain>
    </source>
</reference>
<dbReference type="InterPro" id="IPR036052">
    <property type="entry name" value="TrpB-like_PALP_sf"/>
</dbReference>
<keyword evidence="2" id="KW-0663">Pyridoxal phosphate</keyword>
<dbReference type="PANTHER" id="PTHR48078:SF11">
    <property type="entry name" value="THREONINE DEHYDRATASE, MITOCHONDRIAL"/>
    <property type="match status" value="1"/>
</dbReference>
<dbReference type="Gene3D" id="3.40.50.1100">
    <property type="match status" value="1"/>
</dbReference>
<dbReference type="GO" id="GO:0004794">
    <property type="term" value="F:threonine deaminase activity"/>
    <property type="evidence" value="ECO:0007669"/>
    <property type="project" value="TreeGrafter"/>
</dbReference>
<feature type="non-terminal residue" evidence="5">
    <location>
        <position position="1"/>
    </location>
</feature>
<dbReference type="SUPFAM" id="SSF53686">
    <property type="entry name" value="Tryptophan synthase beta subunit-like PLP-dependent enzymes"/>
    <property type="match status" value="1"/>
</dbReference>
<dbReference type="AlphaFoldDB" id="A0A6A5YPF4"/>
<protein>
    <submittedName>
        <fullName evidence="5">Tryptophan synthase beta subunit-like PLP-dependent enzyme</fullName>
    </submittedName>
</protein>
<organism evidence="5 6">
    <name type="scientific">Lophiotrema nucula</name>
    <dbReference type="NCBI Taxonomy" id="690887"/>
    <lineage>
        <taxon>Eukaryota</taxon>
        <taxon>Fungi</taxon>
        <taxon>Dikarya</taxon>
        <taxon>Ascomycota</taxon>
        <taxon>Pezizomycotina</taxon>
        <taxon>Dothideomycetes</taxon>
        <taxon>Pleosporomycetidae</taxon>
        <taxon>Pleosporales</taxon>
        <taxon>Lophiotremataceae</taxon>
        <taxon>Lophiotrema</taxon>
    </lineage>
</organism>
<dbReference type="OrthoDB" id="4418812at2759"/>
<dbReference type="GO" id="GO:0006567">
    <property type="term" value="P:L-threonine catabolic process"/>
    <property type="evidence" value="ECO:0007669"/>
    <property type="project" value="TreeGrafter"/>
</dbReference>
<evidence type="ECO:0000259" key="4">
    <source>
        <dbReference type="Pfam" id="PF00291"/>
    </source>
</evidence>
<keyword evidence="6" id="KW-1185">Reference proteome</keyword>
<evidence type="ECO:0000313" key="6">
    <source>
        <dbReference type="Proteomes" id="UP000799770"/>
    </source>
</evidence>
<dbReference type="GO" id="GO:0006565">
    <property type="term" value="P:L-serine catabolic process"/>
    <property type="evidence" value="ECO:0007669"/>
    <property type="project" value="TreeGrafter"/>
</dbReference>
<dbReference type="GO" id="GO:0009097">
    <property type="term" value="P:isoleucine biosynthetic process"/>
    <property type="evidence" value="ECO:0007669"/>
    <property type="project" value="TreeGrafter"/>
</dbReference>
<dbReference type="EMBL" id="ML977345">
    <property type="protein sequence ID" value="KAF2108870.1"/>
    <property type="molecule type" value="Genomic_DNA"/>
</dbReference>
<dbReference type="InterPro" id="IPR001926">
    <property type="entry name" value="TrpB-like_PALP"/>
</dbReference>